<evidence type="ECO:0000259" key="3">
    <source>
        <dbReference type="Pfam" id="PF25597"/>
    </source>
</evidence>
<evidence type="ECO:0000313" key="4">
    <source>
        <dbReference type="EMBL" id="KAL0291558.1"/>
    </source>
</evidence>
<dbReference type="AlphaFoldDB" id="A0AAW2JCK1"/>
<dbReference type="SUPFAM" id="SSF53098">
    <property type="entry name" value="Ribonuclease H-like"/>
    <property type="match status" value="1"/>
</dbReference>
<keyword evidence="1" id="KW-0645">Protease</keyword>
<dbReference type="PANTHER" id="PTHR42648:SF28">
    <property type="entry name" value="TRANSPOSON-ENCODED PROTEIN WITH RIBONUCLEASE H-LIKE AND RETROVIRUS ZINC FINGER-LIKE DOMAINS"/>
    <property type="match status" value="1"/>
</dbReference>
<dbReference type="GO" id="GO:0006508">
    <property type="term" value="P:proteolysis"/>
    <property type="evidence" value="ECO:0007669"/>
    <property type="project" value="UniProtKB-KW"/>
</dbReference>
<feature type="domain" description="Retrovirus-related Pol polyprotein from transposon TNT 1-94-like beta-barrel" evidence="2">
    <location>
        <begin position="61"/>
        <end position="139"/>
    </location>
</feature>
<feature type="domain" description="Retroviral polymerase SH3-like" evidence="3">
    <location>
        <begin position="266"/>
        <end position="319"/>
    </location>
</feature>
<dbReference type="GO" id="GO:0008233">
    <property type="term" value="F:peptidase activity"/>
    <property type="evidence" value="ECO:0007669"/>
    <property type="project" value="UniProtKB-KW"/>
</dbReference>
<evidence type="ECO:0000256" key="1">
    <source>
        <dbReference type="ARBA" id="ARBA00022670"/>
    </source>
</evidence>
<gene>
    <name evidence="4" type="ORF">Scaly_2631900</name>
</gene>
<proteinExistence type="predicted"/>
<dbReference type="EMBL" id="JACGWM010001568">
    <property type="protein sequence ID" value="KAL0291558.1"/>
    <property type="molecule type" value="Genomic_DNA"/>
</dbReference>
<dbReference type="InterPro" id="IPR057670">
    <property type="entry name" value="SH3_retrovirus"/>
</dbReference>
<dbReference type="InterPro" id="IPR012337">
    <property type="entry name" value="RNaseH-like_sf"/>
</dbReference>
<dbReference type="Pfam" id="PF25597">
    <property type="entry name" value="SH3_retrovirus"/>
    <property type="match status" value="1"/>
</dbReference>
<accession>A0AAW2JCK1</accession>
<dbReference type="PANTHER" id="PTHR42648">
    <property type="entry name" value="TRANSPOSASE, PUTATIVE-RELATED"/>
    <property type="match status" value="1"/>
</dbReference>
<protein>
    <submittedName>
        <fullName evidence="4">Retrovirus-related Pol polyprotein from transposon TNT 1-94</fullName>
    </submittedName>
</protein>
<evidence type="ECO:0000259" key="2">
    <source>
        <dbReference type="Pfam" id="PF22936"/>
    </source>
</evidence>
<name>A0AAW2JCK1_9LAMI</name>
<reference evidence="4" key="1">
    <citation type="submission" date="2020-06" db="EMBL/GenBank/DDBJ databases">
        <authorList>
            <person name="Li T."/>
            <person name="Hu X."/>
            <person name="Zhang T."/>
            <person name="Song X."/>
            <person name="Zhang H."/>
            <person name="Dai N."/>
            <person name="Sheng W."/>
            <person name="Hou X."/>
            <person name="Wei L."/>
        </authorList>
    </citation>
    <scope>NUCLEOTIDE SEQUENCE</scope>
    <source>
        <strain evidence="4">KEN8</strain>
        <tissue evidence="4">Leaf</tissue>
    </source>
</reference>
<dbReference type="InterPro" id="IPR054722">
    <property type="entry name" value="PolX-like_BBD"/>
</dbReference>
<comment type="caution">
    <text evidence="4">The sequence shown here is derived from an EMBL/GenBank/DDBJ whole genome shotgun (WGS) entry which is preliminary data.</text>
</comment>
<dbReference type="InterPro" id="IPR039537">
    <property type="entry name" value="Retrotran_Ty1/copia-like"/>
</dbReference>
<sequence length="319" mass="36260">MQGKVLTEIVYMSRVITIVDGSQRRRVLENEIPDLSQGNDDSDCNDGDMLSVSINQYMDAWILDSGCSYHIKPKREWFSSYRPGNSGSVYSGDDRCCNIVGVGDVRTKMYDGTVRTLSDVRHIQDLKKNLISLGTLHKNIPKVDRKTIRIVKGALTVMKGKITAGNIYKLLGNTVKSEVFAKFKPWKAKVENQTCRKIKYLRSNNGTEYTGSQFQKFWLPKSFWAEVVSMACYLINRSPRASLTGKVAEEVWTGNQVFDHLRIFGCSAYVHVSSDERSKLDPDSKQYIFLAYKEGVKGYKFWDPAARKMVISHDAVFDE</sequence>
<organism evidence="4">
    <name type="scientific">Sesamum calycinum</name>
    <dbReference type="NCBI Taxonomy" id="2727403"/>
    <lineage>
        <taxon>Eukaryota</taxon>
        <taxon>Viridiplantae</taxon>
        <taxon>Streptophyta</taxon>
        <taxon>Embryophyta</taxon>
        <taxon>Tracheophyta</taxon>
        <taxon>Spermatophyta</taxon>
        <taxon>Magnoliopsida</taxon>
        <taxon>eudicotyledons</taxon>
        <taxon>Gunneridae</taxon>
        <taxon>Pentapetalae</taxon>
        <taxon>asterids</taxon>
        <taxon>lamiids</taxon>
        <taxon>Lamiales</taxon>
        <taxon>Pedaliaceae</taxon>
        <taxon>Sesamum</taxon>
    </lineage>
</organism>
<reference evidence="4" key="2">
    <citation type="journal article" date="2024" name="Plant">
        <title>Genomic evolution and insights into agronomic trait innovations of Sesamum species.</title>
        <authorList>
            <person name="Miao H."/>
            <person name="Wang L."/>
            <person name="Qu L."/>
            <person name="Liu H."/>
            <person name="Sun Y."/>
            <person name="Le M."/>
            <person name="Wang Q."/>
            <person name="Wei S."/>
            <person name="Zheng Y."/>
            <person name="Lin W."/>
            <person name="Duan Y."/>
            <person name="Cao H."/>
            <person name="Xiong S."/>
            <person name="Wang X."/>
            <person name="Wei L."/>
            <person name="Li C."/>
            <person name="Ma Q."/>
            <person name="Ju M."/>
            <person name="Zhao R."/>
            <person name="Li G."/>
            <person name="Mu C."/>
            <person name="Tian Q."/>
            <person name="Mei H."/>
            <person name="Zhang T."/>
            <person name="Gao T."/>
            <person name="Zhang H."/>
        </authorList>
    </citation>
    <scope>NUCLEOTIDE SEQUENCE</scope>
    <source>
        <strain evidence="4">KEN8</strain>
    </source>
</reference>
<keyword evidence="1" id="KW-0378">Hydrolase</keyword>
<dbReference type="Pfam" id="PF22936">
    <property type="entry name" value="Pol_BBD"/>
    <property type="match status" value="1"/>
</dbReference>